<feature type="transmembrane region" description="Helical" evidence="1">
    <location>
        <begin position="345"/>
        <end position="369"/>
    </location>
</feature>
<evidence type="ECO:0000313" key="2">
    <source>
        <dbReference type="EMBL" id="GIM69760.1"/>
    </source>
</evidence>
<name>A0A919VNB7_9ACTN</name>
<accession>A0A919VNB7</accession>
<comment type="caution">
    <text evidence="2">The sequence shown here is derived from an EMBL/GenBank/DDBJ whole genome shotgun (WGS) entry which is preliminary data.</text>
</comment>
<feature type="transmembrane region" description="Helical" evidence="1">
    <location>
        <begin position="155"/>
        <end position="173"/>
    </location>
</feature>
<feature type="transmembrane region" description="Helical" evidence="1">
    <location>
        <begin position="185"/>
        <end position="212"/>
    </location>
</feature>
<protein>
    <submittedName>
        <fullName evidence="2">Uncharacterized protein</fullName>
    </submittedName>
</protein>
<organism evidence="2 3">
    <name type="scientific">Actinoplanes auranticolor</name>
    <dbReference type="NCBI Taxonomy" id="47988"/>
    <lineage>
        <taxon>Bacteria</taxon>
        <taxon>Bacillati</taxon>
        <taxon>Actinomycetota</taxon>
        <taxon>Actinomycetes</taxon>
        <taxon>Micromonosporales</taxon>
        <taxon>Micromonosporaceae</taxon>
        <taxon>Actinoplanes</taxon>
    </lineage>
</organism>
<proteinExistence type="predicted"/>
<keyword evidence="1" id="KW-1133">Transmembrane helix</keyword>
<reference evidence="2" key="1">
    <citation type="submission" date="2021-03" db="EMBL/GenBank/DDBJ databases">
        <title>Whole genome shotgun sequence of Actinoplanes auranticolor NBRC 12245.</title>
        <authorList>
            <person name="Komaki H."/>
            <person name="Tamura T."/>
        </authorList>
    </citation>
    <scope>NUCLEOTIDE SEQUENCE</scope>
    <source>
        <strain evidence="2">NBRC 12245</strain>
    </source>
</reference>
<gene>
    <name evidence="2" type="ORF">Aau02nite_37610</name>
</gene>
<evidence type="ECO:0000256" key="1">
    <source>
        <dbReference type="SAM" id="Phobius"/>
    </source>
</evidence>
<feature type="transmembrane region" description="Helical" evidence="1">
    <location>
        <begin position="104"/>
        <end position="123"/>
    </location>
</feature>
<dbReference type="Proteomes" id="UP000681340">
    <property type="component" value="Unassembled WGS sequence"/>
</dbReference>
<keyword evidence="1" id="KW-0812">Transmembrane</keyword>
<sequence length="379" mass="38163">MRAADHLARRLVDSAARRWPADLRDELAREWHGELDAMGPSWRGLAFAGSLAVSPAVEEADEEPVTWAQRGAGWARTLSVPAALTLLAAALFNAAHLAQGRFGAIAGALALVTAAAVMVTVSGRTTVRRVVLLGAAGYAFLLAGNQVAVMPFMGWIDIGPAVLVWTILTAATVRVSTSLRATGRTVLAAGAAVAGAVLALDLAAAAGSLHAAAVLGVNAASAPLWFPLALLPGGIADFGAYFADGTAAFGSLQQAGPAFHASDVLLGNASAMIGPLTLCSVAVVAGLLRRGSPHRPAAVPSQDAAGKVALGVVAGLGGLAVGEVLRRSGGAAELTLHRLVDNSAVFGFGFLAHPAGRVAVALLIGLLVAHLGAPARRTS</sequence>
<feature type="transmembrane region" description="Helical" evidence="1">
    <location>
        <begin position="130"/>
        <end position="149"/>
    </location>
</feature>
<evidence type="ECO:0000313" key="3">
    <source>
        <dbReference type="Proteomes" id="UP000681340"/>
    </source>
</evidence>
<feature type="transmembrane region" description="Helical" evidence="1">
    <location>
        <begin position="264"/>
        <end position="288"/>
    </location>
</feature>
<dbReference type="RefSeq" id="WP_212989746.1">
    <property type="nucleotide sequence ID" value="NZ_BAABEA010000039.1"/>
</dbReference>
<feature type="transmembrane region" description="Helical" evidence="1">
    <location>
        <begin position="78"/>
        <end position="98"/>
    </location>
</feature>
<dbReference type="AlphaFoldDB" id="A0A919VNB7"/>
<keyword evidence="1" id="KW-0472">Membrane</keyword>
<keyword evidence="3" id="KW-1185">Reference proteome</keyword>
<dbReference type="EMBL" id="BOQL01000028">
    <property type="protein sequence ID" value="GIM69760.1"/>
    <property type="molecule type" value="Genomic_DNA"/>
</dbReference>
<feature type="transmembrane region" description="Helical" evidence="1">
    <location>
        <begin position="224"/>
        <end position="243"/>
    </location>
</feature>